<keyword evidence="2" id="KW-0418">Kinase</keyword>
<dbReference type="EMBL" id="WIUZ02000014">
    <property type="protein sequence ID" value="KAF9781123.1"/>
    <property type="molecule type" value="Genomic_DNA"/>
</dbReference>
<dbReference type="InterPro" id="IPR008271">
    <property type="entry name" value="Ser/Thr_kinase_AS"/>
</dbReference>
<dbReference type="Gene3D" id="1.10.510.10">
    <property type="entry name" value="Transferase(Phosphotransferase) domain 1"/>
    <property type="match status" value="2"/>
</dbReference>
<evidence type="ECO:0000313" key="2">
    <source>
        <dbReference type="EMBL" id="KAF9781123.1"/>
    </source>
</evidence>
<dbReference type="InterPro" id="IPR000719">
    <property type="entry name" value="Prot_kinase_dom"/>
</dbReference>
<organism evidence="2 3">
    <name type="scientific">Thelephora terrestris</name>
    <dbReference type="NCBI Taxonomy" id="56493"/>
    <lineage>
        <taxon>Eukaryota</taxon>
        <taxon>Fungi</taxon>
        <taxon>Dikarya</taxon>
        <taxon>Basidiomycota</taxon>
        <taxon>Agaricomycotina</taxon>
        <taxon>Agaricomycetes</taxon>
        <taxon>Thelephorales</taxon>
        <taxon>Thelephoraceae</taxon>
        <taxon>Thelephora</taxon>
    </lineage>
</organism>
<dbReference type="PANTHER" id="PTHR44329:SF214">
    <property type="entry name" value="PROTEIN KINASE DOMAIN-CONTAINING PROTEIN"/>
    <property type="match status" value="1"/>
</dbReference>
<protein>
    <submittedName>
        <fullName evidence="2">Kinase-like domain-containing protein</fullName>
    </submittedName>
</protein>
<dbReference type="Pfam" id="PF00069">
    <property type="entry name" value="Pkinase"/>
    <property type="match status" value="1"/>
</dbReference>
<dbReference type="PROSITE" id="PS50011">
    <property type="entry name" value="PROTEIN_KINASE_DOM"/>
    <property type="match status" value="2"/>
</dbReference>
<dbReference type="InterPro" id="IPR001245">
    <property type="entry name" value="Ser-Thr/Tyr_kinase_cat_dom"/>
</dbReference>
<dbReference type="GO" id="GO:0005524">
    <property type="term" value="F:ATP binding"/>
    <property type="evidence" value="ECO:0007669"/>
    <property type="project" value="InterPro"/>
</dbReference>
<evidence type="ECO:0000313" key="3">
    <source>
        <dbReference type="Proteomes" id="UP000736335"/>
    </source>
</evidence>
<dbReference type="PANTHER" id="PTHR44329">
    <property type="entry name" value="SERINE/THREONINE-PROTEIN KINASE TNNI3K-RELATED"/>
    <property type="match status" value="1"/>
</dbReference>
<dbReference type="PROSITE" id="PS00108">
    <property type="entry name" value="PROTEIN_KINASE_ST"/>
    <property type="match status" value="2"/>
</dbReference>
<name>A0A9P6H823_9AGAM</name>
<evidence type="ECO:0000259" key="1">
    <source>
        <dbReference type="PROSITE" id="PS50011"/>
    </source>
</evidence>
<dbReference type="PRINTS" id="PR00109">
    <property type="entry name" value="TYRKINASE"/>
</dbReference>
<gene>
    <name evidence="2" type="ORF">BJ322DRAFT_253354</name>
</gene>
<comment type="caution">
    <text evidence="2">The sequence shown here is derived from an EMBL/GenBank/DDBJ whole genome shotgun (WGS) entry which is preliminary data.</text>
</comment>
<dbReference type="InterPro" id="IPR051681">
    <property type="entry name" value="Ser/Thr_Kinases-Pseudokinases"/>
</dbReference>
<sequence length="562" mass="63464">MVSEWMVNGNINKFVKEHRGLKDVTRGLAYIHDQAMVHGDLKGANILIDQDHHACLVDFGLLTLVSDPTDPTALDSIANDIGNSWWMSPELLRPEEFGFKDCQSTKESDCYALGMVILEVLNGQVPFAHSPGNVAIMEKDIRSRHPKRPEATWMWFTDDLWGVLKQCWSSQPKDRPTVETIFGCLERASLATAVDSSNQLINHSFSQDELPYLLETVLWSWESTHIVQSLQGGDSQVFVDVLDEALGTPLPPGIRKRCLQLLCEMCGCHALSPTSLKIKLDDIQTDGMLYQGGSSNVLKHTHQGQEVAIKTLRISTSIGAITHRFCKEFVLWNALRHPNVLPLVGVILTETEAMMVSKWMPNGNINQFVKENQDVNRFELLSDIVRGLIYMHNKGMIHGDLKGGNILVDQTCHARIADFGLTVLSGLPTSNPCTQRGTTRWMSPELFDPEIQDWCPTKHSDCYALGMVIYEILSLHIPFYQYQDTEIPEKVVRGDHPERPEGEWLADDVWEVLEHCWAPEPQNRLSIEDVLHCLEESSEFWMLPSCGSLHEDSTILMEFTSF</sequence>
<proteinExistence type="predicted"/>
<feature type="domain" description="Protein kinase" evidence="1">
    <location>
        <begin position="283"/>
        <end position="542"/>
    </location>
</feature>
<dbReference type="InterPro" id="IPR011009">
    <property type="entry name" value="Kinase-like_dom_sf"/>
</dbReference>
<dbReference type="Pfam" id="PF07714">
    <property type="entry name" value="PK_Tyr_Ser-Thr"/>
    <property type="match status" value="1"/>
</dbReference>
<keyword evidence="3" id="KW-1185">Reference proteome</keyword>
<dbReference type="SUPFAM" id="SSF56112">
    <property type="entry name" value="Protein kinase-like (PK-like)"/>
    <property type="match status" value="2"/>
</dbReference>
<accession>A0A9P6H823</accession>
<dbReference type="OrthoDB" id="10252171at2759"/>
<reference evidence="2" key="1">
    <citation type="journal article" date="2020" name="Nat. Commun.">
        <title>Large-scale genome sequencing of mycorrhizal fungi provides insights into the early evolution of symbiotic traits.</title>
        <authorList>
            <person name="Miyauchi S."/>
            <person name="Kiss E."/>
            <person name="Kuo A."/>
            <person name="Drula E."/>
            <person name="Kohler A."/>
            <person name="Sanchez-Garcia M."/>
            <person name="Morin E."/>
            <person name="Andreopoulos B."/>
            <person name="Barry K.W."/>
            <person name="Bonito G."/>
            <person name="Buee M."/>
            <person name="Carver A."/>
            <person name="Chen C."/>
            <person name="Cichocki N."/>
            <person name="Clum A."/>
            <person name="Culley D."/>
            <person name="Crous P.W."/>
            <person name="Fauchery L."/>
            <person name="Girlanda M."/>
            <person name="Hayes R.D."/>
            <person name="Keri Z."/>
            <person name="LaButti K."/>
            <person name="Lipzen A."/>
            <person name="Lombard V."/>
            <person name="Magnuson J."/>
            <person name="Maillard F."/>
            <person name="Murat C."/>
            <person name="Nolan M."/>
            <person name="Ohm R.A."/>
            <person name="Pangilinan J."/>
            <person name="Pereira M.F."/>
            <person name="Perotto S."/>
            <person name="Peter M."/>
            <person name="Pfister S."/>
            <person name="Riley R."/>
            <person name="Sitrit Y."/>
            <person name="Stielow J.B."/>
            <person name="Szollosi G."/>
            <person name="Zifcakova L."/>
            <person name="Stursova M."/>
            <person name="Spatafora J.W."/>
            <person name="Tedersoo L."/>
            <person name="Vaario L.M."/>
            <person name="Yamada A."/>
            <person name="Yan M."/>
            <person name="Wang P."/>
            <person name="Xu J."/>
            <person name="Bruns T."/>
            <person name="Baldrian P."/>
            <person name="Vilgalys R."/>
            <person name="Dunand C."/>
            <person name="Henrissat B."/>
            <person name="Grigoriev I.V."/>
            <person name="Hibbett D."/>
            <person name="Nagy L.G."/>
            <person name="Martin F.M."/>
        </authorList>
    </citation>
    <scope>NUCLEOTIDE SEQUENCE</scope>
    <source>
        <strain evidence="2">UH-Tt-Lm1</strain>
    </source>
</reference>
<feature type="domain" description="Protein kinase" evidence="1">
    <location>
        <begin position="1"/>
        <end position="190"/>
    </location>
</feature>
<keyword evidence="2" id="KW-0808">Transferase</keyword>
<dbReference type="Proteomes" id="UP000736335">
    <property type="component" value="Unassembled WGS sequence"/>
</dbReference>
<dbReference type="GO" id="GO:0004674">
    <property type="term" value="F:protein serine/threonine kinase activity"/>
    <property type="evidence" value="ECO:0007669"/>
    <property type="project" value="TreeGrafter"/>
</dbReference>
<dbReference type="SMART" id="SM00220">
    <property type="entry name" value="S_TKc"/>
    <property type="match status" value="1"/>
</dbReference>
<dbReference type="AlphaFoldDB" id="A0A9P6H823"/>
<reference evidence="2" key="2">
    <citation type="submission" date="2020-11" db="EMBL/GenBank/DDBJ databases">
        <authorList>
            <consortium name="DOE Joint Genome Institute"/>
            <person name="Kuo A."/>
            <person name="Miyauchi S."/>
            <person name="Kiss E."/>
            <person name="Drula E."/>
            <person name="Kohler A."/>
            <person name="Sanchez-Garcia M."/>
            <person name="Andreopoulos B."/>
            <person name="Barry K.W."/>
            <person name="Bonito G."/>
            <person name="Buee M."/>
            <person name="Carver A."/>
            <person name="Chen C."/>
            <person name="Cichocki N."/>
            <person name="Clum A."/>
            <person name="Culley D."/>
            <person name="Crous P.W."/>
            <person name="Fauchery L."/>
            <person name="Girlanda M."/>
            <person name="Hayes R."/>
            <person name="Keri Z."/>
            <person name="Labutti K."/>
            <person name="Lipzen A."/>
            <person name="Lombard V."/>
            <person name="Magnuson J."/>
            <person name="Maillard F."/>
            <person name="Morin E."/>
            <person name="Murat C."/>
            <person name="Nolan M."/>
            <person name="Ohm R."/>
            <person name="Pangilinan J."/>
            <person name="Pereira M."/>
            <person name="Perotto S."/>
            <person name="Peter M."/>
            <person name="Riley R."/>
            <person name="Sitrit Y."/>
            <person name="Stielow B."/>
            <person name="Szollosi G."/>
            <person name="Zifcakova L."/>
            <person name="Stursova M."/>
            <person name="Spatafora J.W."/>
            <person name="Tedersoo L."/>
            <person name="Vaario L.-M."/>
            <person name="Yamada A."/>
            <person name="Yan M."/>
            <person name="Wang P."/>
            <person name="Xu J."/>
            <person name="Bruns T."/>
            <person name="Baldrian P."/>
            <person name="Vilgalys R."/>
            <person name="Henrissat B."/>
            <person name="Grigoriev I.V."/>
            <person name="Hibbett D."/>
            <person name="Nagy L.G."/>
            <person name="Martin F.M."/>
        </authorList>
    </citation>
    <scope>NUCLEOTIDE SEQUENCE</scope>
    <source>
        <strain evidence="2">UH-Tt-Lm1</strain>
    </source>
</reference>